<dbReference type="Gene3D" id="2.10.109.10">
    <property type="entry name" value="Umud Fragment, subunit A"/>
    <property type="match status" value="1"/>
</dbReference>
<dbReference type="GeneID" id="66951159"/>
<keyword evidence="8" id="KW-0812">Transmembrane</keyword>
<dbReference type="InterPro" id="IPR019533">
    <property type="entry name" value="Peptidase_S26"/>
</dbReference>
<dbReference type="PANTHER" id="PTHR43390">
    <property type="entry name" value="SIGNAL PEPTIDASE I"/>
    <property type="match status" value="1"/>
</dbReference>
<dbReference type="InterPro" id="IPR036286">
    <property type="entry name" value="LexA/Signal_pep-like_sf"/>
</dbReference>
<dbReference type="AlphaFoldDB" id="A0A2A5T6M4"/>
<sequence length="295" mass="33516">MANTFALILVLVTLFTGIIWILDKLRWGSNRRLQSAQENCEVSGAQGEVVSPQPRWIESTASVFPVIALVLVLRSFIYEPFQIPSGSMMPTLLVGDFILVDKFSYGLKDPVFRHKLVEMSKPERGDLVVFKYPPQPNIDYIKRVVGIPGDTVKYSEGKRLCIQKQGESSCDLVPVDYIHPSLFTQRGVNLTQVQEYLGKEAHQILINSYMPNQTEQYYMTQGLGEWLVPDRQYFVMGDNRDNSKDSRFWGFVPETHLVGKAVGIWISFEFNEQADGFLPSWVPVGVRFNRIGGIN</sequence>
<name>A0A2A5T6M4_9GAMM</name>
<evidence type="ECO:0000256" key="9">
    <source>
        <dbReference type="RuleBase" id="RU362042"/>
    </source>
</evidence>
<keyword evidence="12" id="KW-1185">Reference proteome</keyword>
<dbReference type="GO" id="GO:0009003">
    <property type="term" value="F:signal peptidase activity"/>
    <property type="evidence" value="ECO:0007669"/>
    <property type="project" value="UniProtKB-EC"/>
</dbReference>
<feature type="domain" description="Peptidase S26" evidence="10">
    <location>
        <begin position="57"/>
        <end position="265"/>
    </location>
</feature>
<keyword evidence="6 8" id="KW-0378">Hydrolase</keyword>
<dbReference type="PRINTS" id="PR00727">
    <property type="entry name" value="LEADERPTASE"/>
</dbReference>
<dbReference type="NCBIfam" id="TIGR02227">
    <property type="entry name" value="sigpep_I_bact"/>
    <property type="match status" value="1"/>
</dbReference>
<dbReference type="Proteomes" id="UP000219020">
    <property type="component" value="Unassembled WGS sequence"/>
</dbReference>
<dbReference type="InterPro" id="IPR019757">
    <property type="entry name" value="Pept_S26A_signal_pept_1_Lys-AS"/>
</dbReference>
<dbReference type="GO" id="GO:0004252">
    <property type="term" value="F:serine-type endopeptidase activity"/>
    <property type="evidence" value="ECO:0007669"/>
    <property type="project" value="InterPro"/>
</dbReference>
<dbReference type="Pfam" id="PF10502">
    <property type="entry name" value="Peptidase_S26"/>
    <property type="match status" value="1"/>
</dbReference>
<evidence type="ECO:0000256" key="1">
    <source>
        <dbReference type="ARBA" id="ARBA00000677"/>
    </source>
</evidence>
<evidence type="ECO:0000256" key="6">
    <source>
        <dbReference type="ARBA" id="ARBA00022801"/>
    </source>
</evidence>
<dbReference type="InterPro" id="IPR000223">
    <property type="entry name" value="Pept_S26A_signal_pept_1"/>
</dbReference>
<dbReference type="InterPro" id="IPR019756">
    <property type="entry name" value="Pept_S26A_signal_pept_1_Ser-AS"/>
</dbReference>
<comment type="caution">
    <text evidence="11">The sequence shown here is derived from an EMBL/GenBank/DDBJ whole genome shotgun (WGS) entry which is preliminary data.</text>
</comment>
<evidence type="ECO:0000313" key="11">
    <source>
        <dbReference type="EMBL" id="PCS23792.1"/>
    </source>
</evidence>
<organism evidence="11 12">
    <name type="scientific">Candidatus Enterovibrio escicola</name>
    <dbReference type="NCBI Taxonomy" id="1927127"/>
    <lineage>
        <taxon>Bacteria</taxon>
        <taxon>Pseudomonadati</taxon>
        <taxon>Pseudomonadota</taxon>
        <taxon>Gammaproteobacteria</taxon>
        <taxon>Vibrionales</taxon>
        <taxon>Vibrionaceae</taxon>
        <taxon>Enterovibrio</taxon>
    </lineage>
</organism>
<keyword evidence="5 8" id="KW-0645">Protease</keyword>
<dbReference type="GO" id="GO:0006465">
    <property type="term" value="P:signal peptide processing"/>
    <property type="evidence" value="ECO:0007669"/>
    <property type="project" value="InterPro"/>
</dbReference>
<dbReference type="PANTHER" id="PTHR43390:SF1">
    <property type="entry name" value="CHLOROPLAST PROCESSING PEPTIDASE"/>
    <property type="match status" value="1"/>
</dbReference>
<dbReference type="CDD" id="cd06530">
    <property type="entry name" value="S26_SPase_I"/>
    <property type="match status" value="1"/>
</dbReference>
<dbReference type="EMBL" id="NBYY01000009">
    <property type="protein sequence ID" value="PCS23792.1"/>
    <property type="molecule type" value="Genomic_DNA"/>
</dbReference>
<evidence type="ECO:0000256" key="7">
    <source>
        <dbReference type="PIRSR" id="PIRSR600223-1"/>
    </source>
</evidence>
<feature type="active site" evidence="7">
    <location>
        <position position="142"/>
    </location>
</feature>
<evidence type="ECO:0000259" key="10">
    <source>
        <dbReference type="Pfam" id="PF10502"/>
    </source>
</evidence>
<proteinExistence type="inferred from homology"/>
<evidence type="ECO:0000256" key="4">
    <source>
        <dbReference type="ARBA" id="ARBA00019232"/>
    </source>
</evidence>
<dbReference type="SUPFAM" id="SSF51306">
    <property type="entry name" value="LexA/Signal peptidase"/>
    <property type="match status" value="1"/>
</dbReference>
<gene>
    <name evidence="11" type="ORF">BTN49_0761</name>
</gene>
<evidence type="ECO:0000256" key="5">
    <source>
        <dbReference type="ARBA" id="ARBA00022670"/>
    </source>
</evidence>
<dbReference type="PROSITE" id="PS00761">
    <property type="entry name" value="SPASE_I_3"/>
    <property type="match status" value="1"/>
</dbReference>
<feature type="active site" evidence="7">
    <location>
        <position position="87"/>
    </location>
</feature>
<accession>A0A2A5T6M4</accession>
<dbReference type="GO" id="GO:0016020">
    <property type="term" value="C:membrane"/>
    <property type="evidence" value="ECO:0007669"/>
    <property type="project" value="UniProtKB-SubCell"/>
</dbReference>
<keyword evidence="8" id="KW-0472">Membrane</keyword>
<dbReference type="PROSITE" id="PS00501">
    <property type="entry name" value="SPASE_I_1"/>
    <property type="match status" value="1"/>
</dbReference>
<dbReference type="EC" id="3.4.21.89" evidence="3 8"/>
<dbReference type="PROSITE" id="PS00760">
    <property type="entry name" value="SPASE_I_2"/>
    <property type="match status" value="1"/>
</dbReference>
<comment type="caution">
    <text evidence="9">Lacks conserved residue(s) required for the propagation of feature annotation.</text>
</comment>
<dbReference type="InterPro" id="IPR019758">
    <property type="entry name" value="Pept_S26A_signal_pept_1_CS"/>
</dbReference>
<evidence type="ECO:0000313" key="12">
    <source>
        <dbReference type="Proteomes" id="UP000219020"/>
    </source>
</evidence>
<protein>
    <recommendedName>
        <fullName evidence="4 8">Signal peptidase I</fullName>
        <ecNumber evidence="3 8">3.4.21.89</ecNumber>
    </recommendedName>
</protein>
<reference evidence="12" key="1">
    <citation type="submission" date="2017-04" db="EMBL/GenBank/DDBJ databases">
        <title>Genome evolution of the luminous symbionts of deep sea anglerfish.</title>
        <authorList>
            <person name="Hendry T.A."/>
        </authorList>
    </citation>
    <scope>NUCLEOTIDE SEQUENCE [LARGE SCALE GENOMIC DNA]</scope>
</reference>
<dbReference type="RefSeq" id="WP_097355966.1">
    <property type="nucleotide sequence ID" value="NZ_CAWNJE010000005.1"/>
</dbReference>
<evidence type="ECO:0000256" key="8">
    <source>
        <dbReference type="RuleBase" id="RU003993"/>
    </source>
</evidence>
<evidence type="ECO:0000256" key="2">
    <source>
        <dbReference type="ARBA" id="ARBA00009370"/>
    </source>
</evidence>
<evidence type="ECO:0000256" key="3">
    <source>
        <dbReference type="ARBA" id="ARBA00013208"/>
    </source>
</evidence>
<feature type="transmembrane region" description="Helical" evidence="8">
    <location>
        <begin position="6"/>
        <end position="22"/>
    </location>
</feature>
<comment type="subcellular location">
    <subcellularLocation>
        <location evidence="9">Membrane</location>
        <topology evidence="9">Multi-pass membrane protein</topology>
    </subcellularLocation>
</comment>
<keyword evidence="8" id="KW-1133">Transmembrane helix</keyword>
<comment type="catalytic activity">
    <reaction evidence="1 8">
        <text>Cleavage of hydrophobic, N-terminal signal or leader sequences from secreted and periplasmic proteins.</text>
        <dbReference type="EC" id="3.4.21.89"/>
    </reaction>
</comment>
<comment type="similarity">
    <text evidence="2 9">Belongs to the peptidase S26 family.</text>
</comment>